<protein>
    <submittedName>
        <fullName evidence="7">Uncharacterized protein</fullName>
    </submittedName>
</protein>
<organism evidence="7">
    <name type="scientific">Spumella elongata</name>
    <dbReference type="NCBI Taxonomy" id="89044"/>
    <lineage>
        <taxon>Eukaryota</taxon>
        <taxon>Sar</taxon>
        <taxon>Stramenopiles</taxon>
        <taxon>Ochrophyta</taxon>
        <taxon>Chrysophyceae</taxon>
        <taxon>Chromulinales</taxon>
        <taxon>Chromulinaceae</taxon>
        <taxon>Spumella</taxon>
    </lineage>
</organism>
<dbReference type="InterPro" id="IPR005691">
    <property type="entry name" value="Tic20"/>
</dbReference>
<evidence type="ECO:0000256" key="4">
    <source>
        <dbReference type="ARBA" id="ARBA00022989"/>
    </source>
</evidence>
<gene>
    <name evidence="7" type="ORF">SELO1098_LOCUS747</name>
</gene>
<dbReference type="PANTHER" id="PTHR33510">
    <property type="entry name" value="PROTEIN TIC 20-II, CHLOROPLASTIC"/>
    <property type="match status" value="1"/>
</dbReference>
<dbReference type="PANTHER" id="PTHR33510:SF9">
    <property type="entry name" value="HIT-TYPE ZINC FINGER FAMILY PROTEIN-RELATED"/>
    <property type="match status" value="1"/>
</dbReference>
<dbReference type="Pfam" id="PF16166">
    <property type="entry name" value="TIC20"/>
    <property type="match status" value="1"/>
</dbReference>
<sequence>MAVAQTYKNSVWPWVQTGVIAIIASIVVCVGIKAFIRSMKEWELQQERKEMSQMGEDALFLMSTPVDATPLEKKKSKMRKRLTPLPMRIIGKFADWLWVFRLGACVGYLLPLLNVLDFGEISISLNPYPLGVPASEPIVNFMQNTLKLKFLYQAYLKSGYYFLIVWFIFIQFFVRNKSAPFFLRFHSSQAILISMLLGVPQQVFFAVLNPWESGLVVQTIMYHSMVSIFLFTVMLITYCCLRALMKKTMTMPLVSEAAVMWAGKE</sequence>
<evidence type="ECO:0000256" key="6">
    <source>
        <dbReference type="SAM" id="Phobius"/>
    </source>
</evidence>
<evidence type="ECO:0000256" key="5">
    <source>
        <dbReference type="ARBA" id="ARBA00023136"/>
    </source>
</evidence>
<feature type="transmembrane region" description="Helical" evidence="6">
    <location>
        <begin position="12"/>
        <end position="36"/>
    </location>
</feature>
<keyword evidence="5 6" id="KW-0472">Membrane</keyword>
<feature type="transmembrane region" description="Helical" evidence="6">
    <location>
        <begin position="190"/>
        <end position="208"/>
    </location>
</feature>
<keyword evidence="3 6" id="KW-0812">Transmembrane</keyword>
<proteinExistence type="inferred from homology"/>
<feature type="transmembrane region" description="Helical" evidence="6">
    <location>
        <begin position="150"/>
        <end position="169"/>
    </location>
</feature>
<evidence type="ECO:0000313" key="7">
    <source>
        <dbReference type="EMBL" id="CAE0271922.1"/>
    </source>
</evidence>
<feature type="transmembrane region" description="Helical" evidence="6">
    <location>
        <begin position="89"/>
        <end position="110"/>
    </location>
</feature>
<evidence type="ECO:0000256" key="3">
    <source>
        <dbReference type="ARBA" id="ARBA00022692"/>
    </source>
</evidence>
<keyword evidence="4 6" id="KW-1133">Transmembrane helix</keyword>
<name>A0A7S3GND0_9STRA</name>
<comment type="similarity">
    <text evidence="2">Belongs to the Tic20 family.</text>
</comment>
<comment type="subcellular location">
    <subcellularLocation>
        <location evidence="1">Plastid</location>
        <location evidence="1">Chloroplast membrane</location>
        <topology evidence="1">Multi-pass membrane protein</topology>
    </subcellularLocation>
</comment>
<feature type="transmembrane region" description="Helical" evidence="6">
    <location>
        <begin position="220"/>
        <end position="241"/>
    </location>
</feature>
<dbReference type="AlphaFoldDB" id="A0A7S3GND0"/>
<evidence type="ECO:0000256" key="1">
    <source>
        <dbReference type="ARBA" id="ARBA00004508"/>
    </source>
</evidence>
<accession>A0A7S3GND0</accession>
<reference evidence="7" key="1">
    <citation type="submission" date="2021-01" db="EMBL/GenBank/DDBJ databases">
        <authorList>
            <person name="Corre E."/>
            <person name="Pelletier E."/>
            <person name="Niang G."/>
            <person name="Scheremetjew M."/>
            <person name="Finn R."/>
            <person name="Kale V."/>
            <person name="Holt S."/>
            <person name="Cochrane G."/>
            <person name="Meng A."/>
            <person name="Brown T."/>
            <person name="Cohen L."/>
        </authorList>
    </citation>
    <scope>NUCLEOTIDE SEQUENCE</scope>
    <source>
        <strain evidence="7">CCAP 955/1</strain>
    </source>
</reference>
<evidence type="ECO:0000256" key="2">
    <source>
        <dbReference type="ARBA" id="ARBA00009596"/>
    </source>
</evidence>
<dbReference type="EMBL" id="HBIC01001267">
    <property type="protein sequence ID" value="CAE0271922.1"/>
    <property type="molecule type" value="Transcribed_RNA"/>
</dbReference>
<dbReference type="GO" id="GO:0031969">
    <property type="term" value="C:chloroplast membrane"/>
    <property type="evidence" value="ECO:0007669"/>
    <property type="project" value="UniProtKB-SubCell"/>
</dbReference>